<feature type="domain" description="Calcineurin-like phosphoesterase" evidence="1">
    <location>
        <begin position="1"/>
        <end position="199"/>
    </location>
</feature>
<dbReference type="InterPro" id="IPR004843">
    <property type="entry name" value="Calcineurin-like_PHP"/>
</dbReference>
<dbReference type="InterPro" id="IPR014578">
    <property type="entry name" value="Pesterase_CT488"/>
</dbReference>
<evidence type="ECO:0000313" key="3">
    <source>
        <dbReference type="Proteomes" id="UP000824200"/>
    </source>
</evidence>
<dbReference type="Proteomes" id="UP000824200">
    <property type="component" value="Unassembled WGS sequence"/>
</dbReference>
<dbReference type="GO" id="GO:0016787">
    <property type="term" value="F:hydrolase activity"/>
    <property type="evidence" value="ECO:0007669"/>
    <property type="project" value="InterPro"/>
</dbReference>
<dbReference type="Gene3D" id="3.60.21.10">
    <property type="match status" value="1"/>
</dbReference>
<dbReference type="PANTHER" id="PTHR31302:SF22">
    <property type="entry name" value="PHOSPHOESTERASE"/>
    <property type="match status" value="1"/>
</dbReference>
<dbReference type="PIRSF" id="PIRSF033094">
    <property type="entry name" value="Pesterase_CT488"/>
    <property type="match status" value="1"/>
</dbReference>
<dbReference type="InterPro" id="IPR051158">
    <property type="entry name" value="Metallophosphoesterase_sf"/>
</dbReference>
<accession>A0A9D1E4C5</accession>
<sequence>MKVFAISDLHLSTVCDKPMDVFGKSWENYFEQICQDWNSKVSQDDVVILAGDFSWAMRFEQALPDFNLVAQLPGNKVILRGNHDYWWNTISQVRNGIPKGFYALQNDCLRFENLLICGTRGWICPDGDNLSAEDKKIFLRETERLKLSIAQMQKQRRPDDKVIAVMHYPPFNGSYDDSAFVRQFVANDIKTVVYGHLHGKDCRASLHMKKYNIDFYLTSCDLVGNKLVEIDI</sequence>
<dbReference type="PANTHER" id="PTHR31302">
    <property type="entry name" value="TRANSMEMBRANE PROTEIN WITH METALLOPHOSPHOESTERASE DOMAIN-RELATED"/>
    <property type="match status" value="1"/>
</dbReference>
<protein>
    <submittedName>
        <fullName evidence="2">Metallophosphoesterase</fullName>
    </submittedName>
</protein>
<reference evidence="2" key="1">
    <citation type="submission" date="2020-10" db="EMBL/GenBank/DDBJ databases">
        <authorList>
            <person name="Gilroy R."/>
        </authorList>
    </citation>
    <scope>NUCLEOTIDE SEQUENCE</scope>
    <source>
        <strain evidence="2">CHK121-14286</strain>
    </source>
</reference>
<dbReference type="SUPFAM" id="SSF56300">
    <property type="entry name" value="Metallo-dependent phosphatases"/>
    <property type="match status" value="1"/>
</dbReference>
<evidence type="ECO:0000259" key="1">
    <source>
        <dbReference type="Pfam" id="PF00149"/>
    </source>
</evidence>
<name>A0A9D1E4C5_9BACT</name>
<evidence type="ECO:0000313" key="2">
    <source>
        <dbReference type="EMBL" id="HIR66054.1"/>
    </source>
</evidence>
<dbReference type="InterPro" id="IPR029052">
    <property type="entry name" value="Metallo-depent_PP-like"/>
</dbReference>
<dbReference type="AlphaFoldDB" id="A0A9D1E4C5"/>
<proteinExistence type="predicted"/>
<gene>
    <name evidence="2" type="ORF">IAC95_04165</name>
</gene>
<dbReference type="Pfam" id="PF00149">
    <property type="entry name" value="Metallophos"/>
    <property type="match status" value="1"/>
</dbReference>
<comment type="caution">
    <text evidence="2">The sequence shown here is derived from an EMBL/GenBank/DDBJ whole genome shotgun (WGS) entry which is preliminary data.</text>
</comment>
<reference evidence="2" key="2">
    <citation type="journal article" date="2021" name="PeerJ">
        <title>Extensive microbial diversity within the chicken gut microbiome revealed by metagenomics and culture.</title>
        <authorList>
            <person name="Gilroy R."/>
            <person name="Ravi A."/>
            <person name="Getino M."/>
            <person name="Pursley I."/>
            <person name="Horton D.L."/>
            <person name="Alikhan N.F."/>
            <person name="Baker D."/>
            <person name="Gharbi K."/>
            <person name="Hall N."/>
            <person name="Watson M."/>
            <person name="Adriaenssens E.M."/>
            <person name="Foster-Nyarko E."/>
            <person name="Jarju S."/>
            <person name="Secka A."/>
            <person name="Antonio M."/>
            <person name="Oren A."/>
            <person name="Chaudhuri R.R."/>
            <person name="La Ragione R."/>
            <person name="Hildebrand F."/>
            <person name="Pallen M.J."/>
        </authorList>
    </citation>
    <scope>NUCLEOTIDE SEQUENCE</scope>
    <source>
        <strain evidence="2">CHK121-14286</strain>
    </source>
</reference>
<dbReference type="EMBL" id="DVHL01000035">
    <property type="protein sequence ID" value="HIR66054.1"/>
    <property type="molecule type" value="Genomic_DNA"/>
</dbReference>
<organism evidence="2 3">
    <name type="scientific">Candidatus Fimimonas gallinarum</name>
    <dbReference type="NCBI Taxonomy" id="2840821"/>
    <lineage>
        <taxon>Bacteria</taxon>
        <taxon>Pseudomonadati</taxon>
        <taxon>Myxococcota</taxon>
        <taxon>Myxococcia</taxon>
        <taxon>Myxococcales</taxon>
        <taxon>Cystobacterineae</taxon>
        <taxon>Myxococcaceae</taxon>
        <taxon>Myxococcaceae incertae sedis</taxon>
        <taxon>Candidatus Fimimonas</taxon>
    </lineage>
</organism>